<name>A0AAI8MM56_9HELI</name>
<dbReference type="Pfam" id="PF02775">
    <property type="entry name" value="TPP_enzyme_C"/>
    <property type="match status" value="1"/>
</dbReference>
<organism evidence="5 8">
    <name type="scientific">Helicobacter cinaedi CCUG 18818 = ATCC BAA-847</name>
    <dbReference type="NCBI Taxonomy" id="537971"/>
    <lineage>
        <taxon>Bacteria</taxon>
        <taxon>Pseudomonadati</taxon>
        <taxon>Campylobacterota</taxon>
        <taxon>Epsilonproteobacteria</taxon>
        <taxon>Campylobacterales</taxon>
        <taxon>Helicobacteraceae</taxon>
        <taxon>Helicobacter</taxon>
    </lineage>
</organism>
<evidence type="ECO:0000259" key="4">
    <source>
        <dbReference type="Pfam" id="PF02775"/>
    </source>
</evidence>
<evidence type="ECO:0000256" key="2">
    <source>
        <dbReference type="ARBA" id="ARBA00023239"/>
    </source>
</evidence>
<keyword evidence="7" id="KW-1185">Reference proteome</keyword>
<dbReference type="GO" id="GO:0030976">
    <property type="term" value="F:thiamine pyrophosphate binding"/>
    <property type="evidence" value="ECO:0007669"/>
    <property type="project" value="InterPro"/>
</dbReference>
<evidence type="ECO:0000256" key="1">
    <source>
        <dbReference type="ARBA" id="ARBA00022793"/>
    </source>
</evidence>
<evidence type="ECO:0000313" key="8">
    <source>
        <dbReference type="Proteomes" id="UP000006036"/>
    </source>
</evidence>
<feature type="domain" description="Thiamine pyrophosphate enzyme TPP-binding" evidence="4">
    <location>
        <begin position="469"/>
        <end position="572"/>
    </location>
</feature>
<dbReference type="EMBL" id="DS990392">
    <property type="protein sequence ID" value="EFR46697.1"/>
    <property type="molecule type" value="Genomic_DNA"/>
</dbReference>
<dbReference type="InterPro" id="IPR011766">
    <property type="entry name" value="TPP_enzyme_TPP-bd"/>
</dbReference>
<reference evidence="6" key="1">
    <citation type="submission" date="2008-08" db="EMBL/GenBank/DDBJ databases">
        <title>Annotation of Helicobacter cinaedi strain CCUG 18818.</title>
        <authorList>
            <consortium name="The Broad Institute Genome Sequencing Platform"/>
            <person name="Fox J.G."/>
            <person name="Shen Z."/>
            <person name="Charoenlap N."/>
            <person name="Schauer D.B."/>
            <person name="Ward D."/>
            <person name="Mehta T."/>
            <person name="Young S."/>
            <person name="Jaffe D."/>
            <person name="Gnerre S."/>
            <person name="Berlin A."/>
            <person name="Heiman D."/>
            <person name="Hepburn T."/>
            <person name="Shea T."/>
            <person name="Sykes S."/>
            <person name="Alvarado L."/>
            <person name="Kodira C."/>
            <person name="Borodovsky M."/>
            <person name="Lander E."/>
            <person name="Galagan J."/>
            <person name="Nusbaum C."/>
            <person name="Birren B."/>
        </authorList>
    </citation>
    <scope>NUCLEOTIDE SEQUENCE</scope>
    <source>
        <strain evidence="6">CCUG 18818</strain>
    </source>
</reference>
<dbReference type="EMBL" id="AP012492">
    <property type="protein sequence ID" value="BAM32154.1"/>
    <property type="molecule type" value="Genomic_DNA"/>
</dbReference>
<accession>A0AAI8MM56</accession>
<sequence>MLDTQEFGDYLQSVGLRDFVGVPCSYLAPLINYAINSKRFIMSNNEGDAVAIASGISLCRLIHNNSSLGSHLQDCASLEAVITHKVTPAPKFTQNLQSNTALVRSTSPYLQNTRIVDSTPCHFERSEKSTSLESQVNSNNKDSQAEVSLSDFSGFQAKGEGSLLNANDRALSAESAKSTKEITPHNYGVVLMQNSGLSNALSPLTSLNYTFKIPILGFVSLRGERDSSGKNTDEPQHELLGVITDTLLETCEIKYAFLDSDMDRAKMQVQEALEWLEKGESFFFIVRDKTFSKVSLVSGHSVLSDKSRIAAAALTPSKLLASASQSHDLLKKPTAASLCTASLVFSSQSLECQDSSNMESQAHSTPCHTEALAEVSSTESKRDISPFSKARTSKALAHTCKYDKILESQADSNNTESKPDFKPTQPANKMPTRLEALEVLHTLAKDSKALLFATTGKCGRELYEIEDSPNQLYMVGSMGCVSSLSLGIALKSRQKVIAIDGDSALLMRLGALSTNAYYTRDRDNFCHILLDNESHDSTGGQFNLSPFVDFSSIAKSCGYVNVCIAESLEEFELYVRLFLDARHSACGNSSLGSHLQDCVDFEAVITHKVTPAPKFTQNLQSNTALVRSTRKALSGWGIFKGEGATSQFKPFLLKEKNKKSKNQNISNKDTSLTAQYDKVIESKTNPSNLDSKKGAWFIYLKIQKGSKDNLGRPKVTPQEVAQRLSEYMRGNSDEF</sequence>
<evidence type="ECO:0000313" key="7">
    <source>
        <dbReference type="Proteomes" id="UP000005755"/>
    </source>
</evidence>
<dbReference type="InterPro" id="IPR029061">
    <property type="entry name" value="THDP-binding"/>
</dbReference>
<feature type="compositionally biased region" description="Polar residues" evidence="3">
    <location>
        <begin position="356"/>
        <end position="367"/>
    </location>
</feature>
<evidence type="ECO:0000256" key="3">
    <source>
        <dbReference type="SAM" id="MobiDB-lite"/>
    </source>
</evidence>
<evidence type="ECO:0000313" key="5">
    <source>
        <dbReference type="EMBL" id="BAM32154.1"/>
    </source>
</evidence>
<dbReference type="Proteomes" id="UP000005755">
    <property type="component" value="Unassembled WGS sequence"/>
</dbReference>
<dbReference type="KEGG" id="hcb:HCBAA847_0916"/>
<proteinExistence type="predicted"/>
<dbReference type="InterPro" id="IPR051818">
    <property type="entry name" value="TPP_dependent_decarboxylase"/>
</dbReference>
<dbReference type="Gene3D" id="3.40.50.970">
    <property type="match status" value="1"/>
</dbReference>
<dbReference type="PANTHER" id="PTHR42818">
    <property type="entry name" value="SULFOPYRUVATE DECARBOXYLASE SUBUNIT ALPHA"/>
    <property type="match status" value="1"/>
</dbReference>
<dbReference type="RefSeq" id="WP_002956562.1">
    <property type="nucleotide sequence ID" value="NC_020555.1"/>
</dbReference>
<keyword evidence="2" id="KW-0456">Lyase</keyword>
<dbReference type="AlphaFoldDB" id="A0AAI8MM56"/>
<dbReference type="PANTHER" id="PTHR42818:SF1">
    <property type="entry name" value="SULFOPYRUVATE DECARBOXYLASE"/>
    <property type="match status" value="1"/>
</dbReference>
<feature type="region of interest" description="Disordered" evidence="3">
    <location>
        <begin position="356"/>
        <end position="388"/>
    </location>
</feature>
<reference evidence="5 8" key="2">
    <citation type="journal article" date="2012" name="J. Bacteriol.">
        <title>Complete Genome Sequence of Helicobacter cinaedi Type Strain ATCC BAA-847.</title>
        <authorList>
            <person name="Miyoshi-Akiyama T."/>
            <person name="Takeshita N."/>
            <person name="Ohmagari N."/>
            <person name="Kirikae T."/>
        </authorList>
    </citation>
    <scope>NUCLEOTIDE SEQUENCE [LARGE SCALE GENOMIC DNA]</scope>
    <source>
        <strain evidence="5 8">ATCC BAA-847</strain>
    </source>
</reference>
<evidence type="ECO:0000313" key="6">
    <source>
        <dbReference type="EMBL" id="EFR46697.1"/>
    </source>
</evidence>
<feature type="region of interest" description="Disordered" evidence="3">
    <location>
        <begin position="408"/>
        <end position="430"/>
    </location>
</feature>
<gene>
    <name evidence="5" type="ORF">HCBAA847_0916</name>
    <name evidence="6" type="ORF">HCCG_01244</name>
</gene>
<dbReference type="Proteomes" id="UP000006036">
    <property type="component" value="Chromosome 1"/>
</dbReference>
<keyword evidence="1" id="KW-0210">Decarboxylase</keyword>
<dbReference type="SUPFAM" id="SSF52518">
    <property type="entry name" value="Thiamin diphosphate-binding fold (THDP-binding)"/>
    <property type="match status" value="2"/>
</dbReference>
<protein>
    <recommendedName>
        <fullName evidence="4">Thiamine pyrophosphate enzyme TPP-binding domain-containing protein</fullName>
    </recommendedName>
</protein>
<reference evidence="7" key="4">
    <citation type="journal article" date="2014" name="Genome Announc.">
        <title>Draft genome sequences of six enterohepatic helicobacter species isolated from humans and one from rhesus macaques.</title>
        <authorList>
            <person name="Shen Z."/>
            <person name="Sheh A."/>
            <person name="Young S.K."/>
            <person name="Abouelliel A."/>
            <person name="Ward D.V."/>
            <person name="Earl A.M."/>
            <person name="Fox J.G."/>
        </authorList>
    </citation>
    <scope>NUCLEOTIDE SEQUENCE [LARGE SCALE GENOMIC DNA]</scope>
    <source>
        <strain evidence="7">CCUG 18818</strain>
    </source>
</reference>
<dbReference type="GO" id="GO:0044281">
    <property type="term" value="P:small molecule metabolic process"/>
    <property type="evidence" value="ECO:0007669"/>
    <property type="project" value="UniProtKB-ARBA"/>
</dbReference>
<reference evidence="5" key="3">
    <citation type="submission" date="2012-07" db="EMBL/GenBank/DDBJ databases">
        <authorList>
            <person name="Akiyama T."/>
            <person name="Takeshita N."/>
            <person name="Ohmagari N."/>
            <person name="Kirikae T."/>
        </authorList>
    </citation>
    <scope>NUCLEOTIDE SEQUENCE</scope>
    <source>
        <strain evidence="5">ATCC BAA-847</strain>
    </source>
</reference>
<dbReference type="GO" id="GO:0016831">
    <property type="term" value="F:carboxy-lyase activity"/>
    <property type="evidence" value="ECO:0007669"/>
    <property type="project" value="UniProtKB-KW"/>
</dbReference>